<evidence type="ECO:0008006" key="3">
    <source>
        <dbReference type="Google" id="ProtNLM"/>
    </source>
</evidence>
<gene>
    <name evidence="1" type="ORF">WH50_07750</name>
</gene>
<comment type="caution">
    <text evidence="1">The sequence shown here is derived from an EMBL/GenBank/DDBJ whole genome shotgun (WGS) entry which is preliminary data.</text>
</comment>
<dbReference type="InterPro" id="IPR023373">
    <property type="entry name" value="YmcC_sf"/>
</dbReference>
<sequence>MHLHKFITFLATSVFLGGCSLSPVFEASIDSLKYSFSDKSLQFTPQQIDSLPKPSMAGRLSPDSAEALLYGYQEKDGRYWYSSSSEYLVTNHARLIRSSGLQYNLLHSSLSNDALQSPELLAGKTFTQSWTIDVEPGHWYGVQVNSKLVPVGLQDVDGYASPLFLVNEQITIPMMNWEGLNQFWFDPDSHNIVMSKQFIHPDYPFITTRIIKPFKDEARQ</sequence>
<evidence type="ECO:0000313" key="1">
    <source>
        <dbReference type="EMBL" id="PXF31815.1"/>
    </source>
</evidence>
<dbReference type="SUPFAM" id="SSF159270">
    <property type="entry name" value="YmcC-like"/>
    <property type="match status" value="1"/>
</dbReference>
<dbReference type="InterPro" id="IPR021308">
    <property type="entry name" value="GfcB"/>
</dbReference>
<reference evidence="1 2" key="1">
    <citation type="submission" date="2015-03" db="EMBL/GenBank/DDBJ databases">
        <authorList>
            <person name="Krishnan R."/>
            <person name="Midha S."/>
            <person name="Patil P.B."/>
            <person name="Rameshkumar N."/>
        </authorList>
    </citation>
    <scope>NUCLEOTIDE SEQUENCE [LARGE SCALE GENOMIC DNA]</scope>
    <source>
        <strain evidence="1 2">L1E11</strain>
    </source>
</reference>
<dbReference type="Pfam" id="PF11102">
    <property type="entry name" value="YjbF"/>
    <property type="match status" value="1"/>
</dbReference>
<dbReference type="Proteomes" id="UP000248090">
    <property type="component" value="Unassembled WGS sequence"/>
</dbReference>
<evidence type="ECO:0000313" key="2">
    <source>
        <dbReference type="Proteomes" id="UP000248090"/>
    </source>
</evidence>
<proteinExistence type="predicted"/>
<accession>A0ABX5M4I0</accession>
<organism evidence="1 2">
    <name type="scientific">Pokkaliibacter plantistimulans</name>
    <dbReference type="NCBI Taxonomy" id="1635171"/>
    <lineage>
        <taxon>Bacteria</taxon>
        <taxon>Pseudomonadati</taxon>
        <taxon>Pseudomonadota</taxon>
        <taxon>Gammaproteobacteria</taxon>
        <taxon>Oceanospirillales</taxon>
        <taxon>Balneatrichaceae</taxon>
        <taxon>Pokkaliibacter</taxon>
    </lineage>
</organism>
<dbReference type="RefSeq" id="WP_110186812.1">
    <property type="nucleotide sequence ID" value="NZ_CP177354.1"/>
</dbReference>
<dbReference type="EMBL" id="LAPT01000032">
    <property type="protein sequence ID" value="PXF31815.1"/>
    <property type="molecule type" value="Genomic_DNA"/>
</dbReference>
<protein>
    <recommendedName>
        <fullName evidence="3">Lipoprotein</fullName>
    </recommendedName>
</protein>
<keyword evidence="2" id="KW-1185">Reference proteome</keyword>
<dbReference type="PROSITE" id="PS51257">
    <property type="entry name" value="PROKAR_LIPOPROTEIN"/>
    <property type="match status" value="1"/>
</dbReference>
<name>A0ABX5M4I0_9GAMM</name>
<dbReference type="Gene3D" id="2.40.360.10">
    <property type="entry name" value="YmcC-like"/>
    <property type="match status" value="1"/>
</dbReference>